<keyword evidence="3" id="KW-0268">Exocytosis</keyword>
<dbReference type="GO" id="GO:0000145">
    <property type="term" value="C:exocyst"/>
    <property type="evidence" value="ECO:0007669"/>
    <property type="project" value="InterPro"/>
</dbReference>
<dbReference type="PANTHER" id="PTHR21292">
    <property type="entry name" value="EXOCYST COMPLEX COMPONENT SEC6-RELATED"/>
    <property type="match status" value="1"/>
</dbReference>
<evidence type="ECO:0000256" key="1">
    <source>
        <dbReference type="ARBA" id="ARBA00009447"/>
    </source>
</evidence>
<comment type="similarity">
    <text evidence="1">Belongs to the SEC6 family.</text>
</comment>
<evidence type="ECO:0008006" key="7">
    <source>
        <dbReference type="Google" id="ProtNLM"/>
    </source>
</evidence>
<evidence type="ECO:0000313" key="6">
    <source>
        <dbReference type="Proteomes" id="UP000243579"/>
    </source>
</evidence>
<accession>A0A1V9YH90</accession>
<evidence type="ECO:0000256" key="3">
    <source>
        <dbReference type="ARBA" id="ARBA00022483"/>
    </source>
</evidence>
<gene>
    <name evidence="5" type="ORF">ACHHYP_12368</name>
</gene>
<proteinExistence type="inferred from homology"/>
<dbReference type="Gene3D" id="1.10.357.50">
    <property type="match status" value="1"/>
</dbReference>
<dbReference type="Proteomes" id="UP000243579">
    <property type="component" value="Unassembled WGS sequence"/>
</dbReference>
<dbReference type="GO" id="GO:0000149">
    <property type="term" value="F:SNARE binding"/>
    <property type="evidence" value="ECO:0007669"/>
    <property type="project" value="TreeGrafter"/>
</dbReference>
<evidence type="ECO:0000313" key="5">
    <source>
        <dbReference type="EMBL" id="OQR85071.1"/>
    </source>
</evidence>
<dbReference type="STRING" id="1202772.A0A1V9YH90"/>
<keyword evidence="2" id="KW-0813">Transport</keyword>
<dbReference type="Pfam" id="PF06046">
    <property type="entry name" value="Sec6"/>
    <property type="match status" value="1"/>
</dbReference>
<protein>
    <recommendedName>
        <fullName evidence="7">Exocyst complex component Sec6</fullName>
    </recommendedName>
</protein>
<dbReference type="GO" id="GO:0006887">
    <property type="term" value="P:exocytosis"/>
    <property type="evidence" value="ECO:0007669"/>
    <property type="project" value="UniProtKB-KW"/>
</dbReference>
<dbReference type="Gene3D" id="1.10.357.70">
    <property type="entry name" value="Exocyst complex component Sec6, C-terminal domain"/>
    <property type="match status" value="1"/>
</dbReference>
<sequence length="800" mass="89955">MATLSARLEAQARDPVEAIRMRLKDISDNSLMNTQQLSEIKYDYQQKDESTKGQLAGFVQAQIDEIERASKLLGYDEPIETVTTSLKEMGASCHRMRSELGDEGVASEVSIARRNLKELQTQMQLYEELPRKLDELLHTVQTNLGELLTVFTKWYACDEWRQKMLQQLHSSQHDNQDEMFSSKHVQKALSAIQSRIDGIEKISFAHPSVYLGQTILNGAWSIVINCIEMVQFDKKRLLDAFQLLEVLEKRRRKRIDAGKTYLTNTLSVVPEEAMPSLLLECRDQLEASLKARVADMLAFNAMLQAASSLVLDFESVDRDVSVCFPPQLNALQIFAESYNTALEDYFTKLCSKTELGVGQKLQLIQWIDYYNTEVGKYKQASPSQILENTANLMMKFYLEGIQDQVNTWVTNIYTRDEETIVGPSGELHSTRPNDIMNILSSQVSIAQEWLGGHLLAKVVKTCIGALMHQLSTRKDVFATQLPSTEIEVLCSFINDTDVLQSKCLELIDGIEFPGAADPAEEKDRLKLGLGDLLDTTSADIVKLAVGACALVVSKIFNDLEADTTAHWLGKKWDEDEPVVSNLLVTIDDYADDLRKWIGSSFFYAKILRTALDRCVDEYGKRFVARSTAFHCDTAAARVEADTKNIKACFAKYENEMRRSGIRSEADWAKCLGGVTLLLDVLRKQVTLTDLQAQLQELEQQGLLDEASTKEVERLKQLMACVKRAVMPALEAKKKADKKAEKKVEKAEKKTDKKDKPKKTFFKKDKVPAAAPPASPAPRSDECATNDFEVKTASLEAFLGQ</sequence>
<dbReference type="InterPro" id="IPR010326">
    <property type="entry name" value="EXOC3/Sec6"/>
</dbReference>
<keyword evidence="6" id="KW-1185">Reference proteome</keyword>
<evidence type="ECO:0000256" key="4">
    <source>
        <dbReference type="SAM" id="MobiDB-lite"/>
    </source>
</evidence>
<dbReference type="EMBL" id="JNBR01001826">
    <property type="protein sequence ID" value="OQR85071.1"/>
    <property type="molecule type" value="Genomic_DNA"/>
</dbReference>
<evidence type="ECO:0000256" key="2">
    <source>
        <dbReference type="ARBA" id="ARBA00022448"/>
    </source>
</evidence>
<dbReference type="OrthoDB" id="190098at2759"/>
<dbReference type="InterPro" id="IPR042532">
    <property type="entry name" value="EXOC3/Sec6_C"/>
</dbReference>
<feature type="compositionally biased region" description="Basic and acidic residues" evidence="4">
    <location>
        <begin position="731"/>
        <end position="754"/>
    </location>
</feature>
<dbReference type="PANTHER" id="PTHR21292:SF1">
    <property type="entry name" value="EXOCYST COMPLEX COMPONENT 3"/>
    <property type="match status" value="1"/>
</dbReference>
<name>A0A1V9YH90_ACHHY</name>
<feature type="region of interest" description="Disordered" evidence="4">
    <location>
        <begin position="731"/>
        <end position="784"/>
    </location>
</feature>
<dbReference type="GO" id="GO:0051601">
    <property type="term" value="P:exocyst localization"/>
    <property type="evidence" value="ECO:0007669"/>
    <property type="project" value="TreeGrafter"/>
</dbReference>
<reference evidence="5 6" key="1">
    <citation type="journal article" date="2014" name="Genome Biol. Evol.">
        <title>The secreted proteins of Achlya hypogyna and Thraustotheca clavata identify the ancestral oomycete secretome and reveal gene acquisitions by horizontal gene transfer.</title>
        <authorList>
            <person name="Misner I."/>
            <person name="Blouin N."/>
            <person name="Leonard G."/>
            <person name="Richards T.A."/>
            <person name="Lane C.E."/>
        </authorList>
    </citation>
    <scope>NUCLEOTIDE SEQUENCE [LARGE SCALE GENOMIC DNA]</scope>
    <source>
        <strain evidence="5 6">ATCC 48635</strain>
    </source>
</reference>
<dbReference type="AlphaFoldDB" id="A0A1V9YH90"/>
<comment type="caution">
    <text evidence="5">The sequence shown here is derived from an EMBL/GenBank/DDBJ whole genome shotgun (WGS) entry which is preliminary data.</text>
</comment>
<organism evidence="5 6">
    <name type="scientific">Achlya hypogyna</name>
    <name type="common">Oomycete</name>
    <name type="synonym">Protoachlya hypogyna</name>
    <dbReference type="NCBI Taxonomy" id="1202772"/>
    <lineage>
        <taxon>Eukaryota</taxon>
        <taxon>Sar</taxon>
        <taxon>Stramenopiles</taxon>
        <taxon>Oomycota</taxon>
        <taxon>Saprolegniomycetes</taxon>
        <taxon>Saprolegniales</taxon>
        <taxon>Achlyaceae</taxon>
        <taxon>Achlya</taxon>
    </lineage>
</organism>